<keyword evidence="1 4" id="KW-0378">Hydrolase</keyword>
<dbReference type="Pfam" id="PF20434">
    <property type="entry name" value="BD-FAE"/>
    <property type="match status" value="1"/>
</dbReference>
<comment type="caution">
    <text evidence="4">The sequence shown here is derived from an EMBL/GenBank/DDBJ whole genome shotgun (WGS) entry which is preliminary data.</text>
</comment>
<dbReference type="AlphaFoldDB" id="A0A7Y3RMV6"/>
<dbReference type="InterPro" id="IPR049492">
    <property type="entry name" value="BD-FAE-like_dom"/>
</dbReference>
<dbReference type="Gene3D" id="3.40.50.1820">
    <property type="entry name" value="alpha/beta hydrolase"/>
    <property type="match status" value="1"/>
</dbReference>
<feature type="signal peptide" evidence="2">
    <location>
        <begin position="1"/>
        <end position="18"/>
    </location>
</feature>
<evidence type="ECO:0000313" key="4">
    <source>
        <dbReference type="EMBL" id="NNU16994.1"/>
    </source>
</evidence>
<dbReference type="RefSeq" id="WP_173199991.1">
    <property type="nucleotide sequence ID" value="NZ_JABFCX010000003.1"/>
</dbReference>
<evidence type="ECO:0000256" key="1">
    <source>
        <dbReference type="ARBA" id="ARBA00022801"/>
    </source>
</evidence>
<dbReference type="GO" id="GO:0016787">
    <property type="term" value="F:hydrolase activity"/>
    <property type="evidence" value="ECO:0007669"/>
    <property type="project" value="UniProtKB-KW"/>
</dbReference>
<dbReference type="Proteomes" id="UP000536835">
    <property type="component" value="Unassembled WGS sequence"/>
</dbReference>
<keyword evidence="2" id="KW-0732">Signal</keyword>
<reference evidence="4 5" key="1">
    <citation type="submission" date="2020-05" db="EMBL/GenBank/DDBJ databases">
        <title>Parvularcula mediterraneae sp. nov., isolated from polypropylene straw from shallow seawater of the seashore of Laganas in Zakynthos island, Greece.</title>
        <authorList>
            <person name="Szabo I."/>
            <person name="Al-Omari J."/>
            <person name="Rado J."/>
            <person name="Szerdahelyi G.S."/>
        </authorList>
    </citation>
    <scope>NUCLEOTIDE SEQUENCE [LARGE SCALE GENOMIC DNA]</scope>
    <source>
        <strain evidence="4 5">ZS-1/3</strain>
    </source>
</reference>
<dbReference type="PANTHER" id="PTHR48081">
    <property type="entry name" value="AB HYDROLASE SUPERFAMILY PROTEIN C4A8.06C"/>
    <property type="match status" value="1"/>
</dbReference>
<dbReference type="SUPFAM" id="SSF53474">
    <property type="entry name" value="alpha/beta-Hydrolases"/>
    <property type="match status" value="1"/>
</dbReference>
<dbReference type="InterPro" id="IPR029058">
    <property type="entry name" value="AB_hydrolase_fold"/>
</dbReference>
<feature type="domain" description="BD-FAE-like" evidence="3">
    <location>
        <begin position="51"/>
        <end position="221"/>
    </location>
</feature>
<dbReference type="InterPro" id="IPR050300">
    <property type="entry name" value="GDXG_lipolytic_enzyme"/>
</dbReference>
<proteinExistence type="predicted"/>
<feature type="chain" id="PRO_5031519499" evidence="2">
    <location>
        <begin position="19"/>
        <end position="723"/>
    </location>
</feature>
<name>A0A7Y3RMV6_9PROT</name>
<keyword evidence="5" id="KW-1185">Reference proteome</keyword>
<accession>A0A7Y3RMV6</accession>
<organism evidence="4 5">
    <name type="scientific">Parvularcula mediterranea</name>
    <dbReference type="NCBI Taxonomy" id="2732508"/>
    <lineage>
        <taxon>Bacteria</taxon>
        <taxon>Pseudomonadati</taxon>
        <taxon>Pseudomonadota</taxon>
        <taxon>Alphaproteobacteria</taxon>
        <taxon>Parvularculales</taxon>
        <taxon>Parvularculaceae</taxon>
        <taxon>Parvularcula</taxon>
    </lineage>
</organism>
<gene>
    <name evidence="4" type="ORF">HK107_11750</name>
</gene>
<dbReference type="PANTHER" id="PTHR48081:SF33">
    <property type="entry name" value="KYNURENINE FORMAMIDASE"/>
    <property type="match status" value="1"/>
</dbReference>
<sequence length="723" mass="80689">MIRLLVLAIAAITTAAHAQPLPAEIIERDKPYGGHPRQLMDVAARPLDQLKPAILIVHGGSWQSGDKRTAVSKTKFFLQEGFAVAALNYRLHPEVTPREQAEDVAGAAVWLAKNADRYGIDPRQIYVAGHASGAHIAALVGTDPYYLAKHGAKPSDLGGVIAIDAEAYDIPAELGATTLETSIGRTLRNVFTDNAAFWPVVSPAYQTAKADALPPFFIVHSAGTQNDFRQAKPFAAQLRRNGAVAVVYEAIGRDRESVYRYFGSEGDAMTEAAITFIRREANIIISQDEKKADIPDVPWLFAFEAGEEDLNGRNMTGTEITRIVTHEGRLFAGNAHKNDTENSRRGQVLRLDSREDHWELDYQMPRGFSRASSLEPVSFETDFEGMPIERLDYLLVGGAFDKKRGQAAPAGLFIRTPSGNWTKQEIGSSDAQVEMVSVDAIHGWRDPKLKRDTVLIGAGPAPLGITRGLYDPAAIGGIRFDPVPEFTPRGQEKVRGFAVCNGRMYAATDRQILQRQDGARATWEVLLDLEDLVATRPYLENLDIYWQKAYHISSFRCDRSRSKTTLAFTSLNRAFRYSPGDERPILERDLANLLRTDLGREPHYIQAHEATTIKRRGRDLEEWIGIEVYYDPDYLIARPTFPYWRTGFGKDAWYLVRTVVGGQTSYRLEEVFVPGNDPNQRPLAKIADFERSPFEKDNAIYVGGFSPWFEEVSDTAWIARGEL</sequence>
<evidence type="ECO:0000313" key="5">
    <source>
        <dbReference type="Proteomes" id="UP000536835"/>
    </source>
</evidence>
<evidence type="ECO:0000259" key="3">
    <source>
        <dbReference type="Pfam" id="PF20434"/>
    </source>
</evidence>
<evidence type="ECO:0000256" key="2">
    <source>
        <dbReference type="SAM" id="SignalP"/>
    </source>
</evidence>
<protein>
    <submittedName>
        <fullName evidence="4">Alpha/beta hydrolase</fullName>
    </submittedName>
</protein>
<dbReference type="EMBL" id="JABFCX010000003">
    <property type="protein sequence ID" value="NNU16994.1"/>
    <property type="molecule type" value="Genomic_DNA"/>
</dbReference>